<proteinExistence type="predicted"/>
<evidence type="ECO:0000313" key="3">
    <source>
        <dbReference type="EMBL" id="KAJ8488723.1"/>
    </source>
</evidence>
<protein>
    <submittedName>
        <fullName evidence="3">Uncharacterized protein</fullName>
    </submittedName>
</protein>
<feature type="chain" id="PRO_5042235213" evidence="2">
    <location>
        <begin position="26"/>
        <end position="264"/>
    </location>
</feature>
<evidence type="ECO:0000256" key="1">
    <source>
        <dbReference type="SAM" id="MobiDB-lite"/>
    </source>
</evidence>
<evidence type="ECO:0000313" key="4">
    <source>
        <dbReference type="Proteomes" id="UP001215151"/>
    </source>
</evidence>
<reference evidence="3" key="1">
    <citation type="submission" date="2022-11" db="EMBL/GenBank/DDBJ databases">
        <title>Genome Sequence of Cubamyces cubensis.</title>
        <authorList>
            <person name="Buettner E."/>
        </authorList>
    </citation>
    <scope>NUCLEOTIDE SEQUENCE</scope>
    <source>
        <strain evidence="3">MPL-01</strain>
    </source>
</reference>
<dbReference type="Proteomes" id="UP001215151">
    <property type="component" value="Unassembled WGS sequence"/>
</dbReference>
<comment type="caution">
    <text evidence="3">The sequence shown here is derived from an EMBL/GenBank/DDBJ whole genome shotgun (WGS) entry which is preliminary data.</text>
</comment>
<dbReference type="EMBL" id="JAPEVG010000059">
    <property type="protein sequence ID" value="KAJ8488723.1"/>
    <property type="molecule type" value="Genomic_DNA"/>
</dbReference>
<name>A0AAD7U0A0_9APHY</name>
<feature type="compositionally biased region" description="Polar residues" evidence="1">
    <location>
        <begin position="215"/>
        <end position="238"/>
    </location>
</feature>
<feature type="region of interest" description="Disordered" evidence="1">
    <location>
        <begin position="211"/>
        <end position="238"/>
    </location>
</feature>
<evidence type="ECO:0000256" key="2">
    <source>
        <dbReference type="SAM" id="SignalP"/>
    </source>
</evidence>
<dbReference type="Gene3D" id="2.60.120.260">
    <property type="entry name" value="Galactose-binding domain-like"/>
    <property type="match status" value="1"/>
</dbReference>
<keyword evidence="2" id="KW-0732">Signal</keyword>
<keyword evidence="4" id="KW-1185">Reference proteome</keyword>
<organism evidence="3 4">
    <name type="scientific">Trametes cubensis</name>
    <dbReference type="NCBI Taxonomy" id="1111947"/>
    <lineage>
        <taxon>Eukaryota</taxon>
        <taxon>Fungi</taxon>
        <taxon>Dikarya</taxon>
        <taxon>Basidiomycota</taxon>
        <taxon>Agaricomycotina</taxon>
        <taxon>Agaricomycetes</taxon>
        <taxon>Polyporales</taxon>
        <taxon>Polyporaceae</taxon>
        <taxon>Trametes</taxon>
    </lineage>
</organism>
<sequence length="264" mass="27736">MLVFSTFLLCSSTFLSFTSVPLAQAKNVTVVVDDAAADPLTGQRIQYFPADTWKAGKNDDCDGCTAHPNASVAYQSTWHEVEDGPGGANQTKAVFSFEGTSVSVHCLIEGYVPEGDEDLSYDLIFSLDGKTNAGFTTSKIWQSTAQFDNVAVYESEPLQMGNHTLEIRPAAALDVSGDYSRNRSVVILDYIEYTVDSEKLPASITIPATLPPLPSSTNTSASQTSGAPSQTTTSGSLSNVRGGGCGLALGTIVGAGLCIVALLT</sequence>
<dbReference type="AlphaFoldDB" id="A0AAD7U0A0"/>
<feature type="signal peptide" evidence="2">
    <location>
        <begin position="1"/>
        <end position="25"/>
    </location>
</feature>
<accession>A0AAD7U0A0</accession>
<gene>
    <name evidence="3" type="ORF">ONZ51_g3395</name>
</gene>